<protein>
    <submittedName>
        <fullName evidence="2">E4 protein</fullName>
    </submittedName>
</protein>
<accession>A0A385PL98</accession>
<sequence length="124" mass="14446">MKIHLLSLLPAPQGGPKQPLSQPSTSNQRPPDTPRPNRKVLGDINGRPPYHPRQPKALTFDIDDEDRENEHLQYPKDDEPPNPPNLNDFLHQLLEKLERDIDRLRDRVFHDFDDLKLKLGIRQL</sequence>
<evidence type="ECO:0000256" key="1">
    <source>
        <dbReference type="SAM" id="MobiDB-lite"/>
    </source>
</evidence>
<feature type="compositionally biased region" description="Polar residues" evidence="1">
    <location>
        <begin position="19"/>
        <end position="30"/>
    </location>
</feature>
<name>A0A385PL98_9PAPI</name>
<feature type="compositionally biased region" description="Basic and acidic residues" evidence="1">
    <location>
        <begin position="68"/>
        <end position="79"/>
    </location>
</feature>
<organism evidence="2">
    <name type="scientific">Human papillomavirus</name>
    <dbReference type="NCBI Taxonomy" id="10566"/>
    <lineage>
        <taxon>Viruses</taxon>
        <taxon>Monodnaviria</taxon>
        <taxon>Shotokuvirae</taxon>
        <taxon>Cossaviricota</taxon>
        <taxon>Papovaviricetes</taxon>
        <taxon>Zurhausenvirales</taxon>
        <taxon>Papillomaviridae</taxon>
    </lineage>
</organism>
<proteinExistence type="predicted"/>
<feature type="region of interest" description="Disordered" evidence="1">
    <location>
        <begin position="1"/>
        <end position="87"/>
    </location>
</feature>
<evidence type="ECO:0000313" key="2">
    <source>
        <dbReference type="EMBL" id="AYA94664.1"/>
    </source>
</evidence>
<dbReference type="EMBL" id="MH777370">
    <property type="protein sequence ID" value="AYA94664.1"/>
    <property type="molecule type" value="Genomic_DNA"/>
</dbReference>
<reference evidence="2" key="1">
    <citation type="journal article" date="2018" name="Nat. Med.">
        <title>Expanded skin virome in DOCK8-deficient patients.</title>
        <authorList>
            <consortium name="NISC Comparative Sequencing Program"/>
            <person name="Tirosh O."/>
            <person name="Conlan S."/>
            <person name="Deming C."/>
            <person name="Lee-Lin S.Q."/>
            <person name="Huang X."/>
            <person name="Su H.C."/>
            <person name="Freeman A.F."/>
            <person name="Segre J.A."/>
            <person name="Kong H.H."/>
        </authorList>
    </citation>
    <scope>NUCLEOTIDE SEQUENCE</scope>
    <source>
        <strain evidence="2">HPV-mSK_231</strain>
    </source>
</reference>